<accession>A0A7C4QRV6</accession>
<keyword evidence="3" id="KW-1003">Cell membrane</keyword>
<evidence type="ECO:0000256" key="2">
    <source>
        <dbReference type="ARBA" id="ARBA00022448"/>
    </source>
</evidence>
<dbReference type="GO" id="GO:0005886">
    <property type="term" value="C:plasma membrane"/>
    <property type="evidence" value="ECO:0007669"/>
    <property type="project" value="UniProtKB-SubCell"/>
</dbReference>
<keyword evidence="2 7" id="KW-0813">Transport</keyword>
<feature type="transmembrane region" description="Helical" evidence="7">
    <location>
        <begin position="454"/>
        <end position="474"/>
    </location>
</feature>
<keyword evidence="6 7" id="KW-0472">Membrane</keyword>
<feature type="transmembrane region" description="Helical" evidence="7">
    <location>
        <begin position="510"/>
        <end position="529"/>
    </location>
</feature>
<evidence type="ECO:0000256" key="5">
    <source>
        <dbReference type="ARBA" id="ARBA00022989"/>
    </source>
</evidence>
<evidence type="ECO:0000313" key="9">
    <source>
        <dbReference type="EMBL" id="HGT41224.1"/>
    </source>
</evidence>
<keyword evidence="5 7" id="KW-1133">Transmembrane helix</keyword>
<comment type="subcellular location">
    <subcellularLocation>
        <location evidence="1 7">Cell membrane</location>
        <topology evidence="1 7">Multi-pass membrane protein</topology>
    </subcellularLocation>
</comment>
<proteinExistence type="inferred from homology"/>
<protein>
    <submittedName>
        <fullName evidence="9">ABC transporter permease</fullName>
    </submittedName>
</protein>
<feature type="transmembrane region" description="Helical" evidence="7">
    <location>
        <begin position="54"/>
        <end position="76"/>
    </location>
</feature>
<dbReference type="PANTHER" id="PTHR43386:SF1">
    <property type="entry name" value="D,D-DIPEPTIDE TRANSPORT SYSTEM PERMEASE PROTEIN DDPC-RELATED"/>
    <property type="match status" value="1"/>
</dbReference>
<dbReference type="Gene3D" id="1.10.3720.10">
    <property type="entry name" value="MetI-like"/>
    <property type="match status" value="1"/>
</dbReference>
<organism evidence="9">
    <name type="scientific">Schlesneria paludicola</name>
    <dbReference type="NCBI Taxonomy" id="360056"/>
    <lineage>
        <taxon>Bacteria</taxon>
        <taxon>Pseudomonadati</taxon>
        <taxon>Planctomycetota</taxon>
        <taxon>Planctomycetia</taxon>
        <taxon>Planctomycetales</taxon>
        <taxon>Planctomycetaceae</taxon>
        <taxon>Schlesneria</taxon>
    </lineage>
</organism>
<evidence type="ECO:0000256" key="6">
    <source>
        <dbReference type="ARBA" id="ARBA00023136"/>
    </source>
</evidence>
<gene>
    <name evidence="9" type="ORF">ENS64_18405</name>
</gene>
<feature type="transmembrane region" description="Helical" evidence="7">
    <location>
        <begin position="190"/>
        <end position="211"/>
    </location>
</feature>
<dbReference type="Pfam" id="PF00528">
    <property type="entry name" value="BPD_transp_1"/>
    <property type="match status" value="1"/>
</dbReference>
<dbReference type="InterPro" id="IPR025966">
    <property type="entry name" value="OppC_N"/>
</dbReference>
<evidence type="ECO:0000256" key="3">
    <source>
        <dbReference type="ARBA" id="ARBA00022475"/>
    </source>
</evidence>
<comment type="similarity">
    <text evidence="7">Belongs to the binding-protein-dependent transport system permease family.</text>
</comment>
<dbReference type="InterPro" id="IPR000515">
    <property type="entry name" value="MetI-like"/>
</dbReference>
<reference evidence="9" key="1">
    <citation type="journal article" date="2020" name="mSystems">
        <title>Genome- and Community-Level Interaction Insights into Carbon Utilization and Element Cycling Functions of Hydrothermarchaeota in Hydrothermal Sediment.</title>
        <authorList>
            <person name="Zhou Z."/>
            <person name="Liu Y."/>
            <person name="Xu W."/>
            <person name="Pan J."/>
            <person name="Luo Z.H."/>
            <person name="Li M."/>
        </authorList>
    </citation>
    <scope>NUCLEOTIDE SEQUENCE [LARGE SCALE GENOMIC DNA]</scope>
    <source>
        <strain evidence="9">SpSt-508</strain>
    </source>
</reference>
<dbReference type="PANTHER" id="PTHR43386">
    <property type="entry name" value="OLIGOPEPTIDE TRANSPORT SYSTEM PERMEASE PROTEIN APPC"/>
    <property type="match status" value="1"/>
</dbReference>
<dbReference type="SUPFAM" id="SSF161098">
    <property type="entry name" value="MetI-like"/>
    <property type="match status" value="1"/>
</dbReference>
<dbReference type="GO" id="GO:0055085">
    <property type="term" value="P:transmembrane transport"/>
    <property type="evidence" value="ECO:0007669"/>
    <property type="project" value="InterPro"/>
</dbReference>
<evidence type="ECO:0000256" key="7">
    <source>
        <dbReference type="RuleBase" id="RU363032"/>
    </source>
</evidence>
<evidence type="ECO:0000259" key="8">
    <source>
        <dbReference type="PROSITE" id="PS50928"/>
    </source>
</evidence>
<dbReference type="InterPro" id="IPR050366">
    <property type="entry name" value="BP-dependent_transpt_permease"/>
</dbReference>
<feature type="domain" description="ABC transmembrane type-1" evidence="8">
    <location>
        <begin position="341"/>
        <end position="530"/>
    </location>
</feature>
<dbReference type="AlphaFoldDB" id="A0A7C4QRV6"/>
<dbReference type="EMBL" id="DSVQ01000019">
    <property type="protein sequence ID" value="HGT41224.1"/>
    <property type="molecule type" value="Genomic_DNA"/>
</dbReference>
<keyword evidence="4 7" id="KW-0812">Transmembrane</keyword>
<sequence>MLQADRVGEKRGLGRGRFDGRQEHRFCWDGTLGAHDEHVGQWGLVWRQFRRRPLAVAAGIVIVALITTSIWAPFLAHDRPLHYRGVNRFAYREAVRTLLELLRRLDASSAAATRSPREDTLRAIALQGRLMMAQLPPDRRERLHELLRQVATDDPNPQRVREWQLIVRREFGGSDVPLVSRAHWPVLASLRWMDVFFLVWNISLLTAWWWWPALHRVFPPPQVGYRRLCLGMGWVGVPAACALGWWLAVPERIDRTNYKAGVLAEEAGAATAPVVYESVTWPPIPFGIDENVLANATLQPAFWSRAKESRPRMVVGRWDRPHWLGTDELGRDVLCRMIWGGRVSLAVGIVAVAIYVSIGIVVGAVAGYFRGVCDLVLSRVIEVVICFPAFFLILTIVAFIGPGIFNIMVVIGLTGWTGIARLVRGEFLRLVDQEFVLAGRALGYSPFRLIFRHILPNALAPVLVSATFGVAGAILTESSLSFLGLGITVPTPSWGGILTSGRDAIFRAPWLIVFPGLAIFVTITCYNLVGEALRDASDPRLRGSR</sequence>
<dbReference type="PROSITE" id="PS50928">
    <property type="entry name" value="ABC_TM1"/>
    <property type="match status" value="1"/>
</dbReference>
<feature type="transmembrane region" description="Helical" evidence="7">
    <location>
        <begin position="389"/>
        <end position="419"/>
    </location>
</feature>
<dbReference type="CDD" id="cd06261">
    <property type="entry name" value="TM_PBP2"/>
    <property type="match status" value="1"/>
</dbReference>
<name>A0A7C4QRV6_9PLAN</name>
<feature type="transmembrane region" description="Helical" evidence="7">
    <location>
        <begin position="231"/>
        <end position="249"/>
    </location>
</feature>
<feature type="transmembrane region" description="Helical" evidence="7">
    <location>
        <begin position="345"/>
        <end position="369"/>
    </location>
</feature>
<dbReference type="Pfam" id="PF12911">
    <property type="entry name" value="OppC_N"/>
    <property type="match status" value="1"/>
</dbReference>
<dbReference type="InterPro" id="IPR035906">
    <property type="entry name" value="MetI-like_sf"/>
</dbReference>
<comment type="caution">
    <text evidence="9">The sequence shown here is derived from an EMBL/GenBank/DDBJ whole genome shotgun (WGS) entry which is preliminary data.</text>
</comment>
<evidence type="ECO:0000256" key="1">
    <source>
        <dbReference type="ARBA" id="ARBA00004651"/>
    </source>
</evidence>
<evidence type="ECO:0000256" key="4">
    <source>
        <dbReference type="ARBA" id="ARBA00022692"/>
    </source>
</evidence>